<protein>
    <recommendedName>
        <fullName evidence="3">Fungal N-terminal domain-containing protein</fullName>
    </recommendedName>
</protein>
<sequence length="252" mass="28649">MIYKIIVELKENSDSVGDYQLMLIELEALDRTLKSVEQFLDKTGKFEDSLGPSNTKNRSFSSITQRLRWSTKYKDETRALRARLTPNLATITVLLMTQTVDTLSNAESDRFKLAQELKDKFSSQSCILTALRDSTCRIASGQDNLATQQSHVTTMATTQGQVLLSLESKVSELLKSNAAYDLHLSSETAILKDVQESCAPKNTRTQEGMAIATPPFKIRLKSSRQSHLFSDEFWMSSTMYWRVFRRCKISRH</sequence>
<dbReference type="EMBL" id="KN846986">
    <property type="protein sequence ID" value="KIW94125.1"/>
    <property type="molecule type" value="Genomic_DNA"/>
</dbReference>
<dbReference type="AlphaFoldDB" id="A0A0D2HTF8"/>
<evidence type="ECO:0008006" key="3">
    <source>
        <dbReference type="Google" id="ProtNLM"/>
    </source>
</evidence>
<dbReference type="Proteomes" id="UP000053789">
    <property type="component" value="Unassembled WGS sequence"/>
</dbReference>
<keyword evidence="2" id="KW-1185">Reference proteome</keyword>
<accession>A0A0D2HTF8</accession>
<dbReference type="OrthoDB" id="4151638at2759"/>
<dbReference type="VEuPathDB" id="FungiDB:Z519_05441"/>
<evidence type="ECO:0000313" key="1">
    <source>
        <dbReference type="EMBL" id="KIW94125.1"/>
    </source>
</evidence>
<dbReference type="RefSeq" id="XP_016620794.1">
    <property type="nucleotide sequence ID" value="XM_016763181.1"/>
</dbReference>
<name>A0A0D2HTF8_CLAB1</name>
<evidence type="ECO:0000313" key="2">
    <source>
        <dbReference type="Proteomes" id="UP000053789"/>
    </source>
</evidence>
<reference evidence="1" key="1">
    <citation type="submission" date="2015-01" db="EMBL/GenBank/DDBJ databases">
        <title>The Genome Sequence of Cladophialophora bantiana CBS 173.52.</title>
        <authorList>
            <consortium name="The Broad Institute Genomics Platform"/>
            <person name="Cuomo C."/>
            <person name="de Hoog S."/>
            <person name="Gorbushina A."/>
            <person name="Stielow B."/>
            <person name="Teixiera M."/>
            <person name="Abouelleil A."/>
            <person name="Chapman S.B."/>
            <person name="Priest M."/>
            <person name="Young S.K."/>
            <person name="Wortman J."/>
            <person name="Nusbaum C."/>
            <person name="Birren B."/>
        </authorList>
    </citation>
    <scope>NUCLEOTIDE SEQUENCE [LARGE SCALE GENOMIC DNA]</scope>
    <source>
        <strain evidence="1">CBS 173.52</strain>
    </source>
</reference>
<proteinExistence type="predicted"/>
<dbReference type="GeneID" id="27698369"/>
<dbReference type="HOGENOM" id="CLU_1102671_0_0_1"/>
<organism evidence="1 2">
    <name type="scientific">Cladophialophora bantiana (strain ATCC 10958 / CBS 173.52 / CDC B-1940 / NIH 8579)</name>
    <name type="common">Xylohypha bantiana</name>
    <dbReference type="NCBI Taxonomy" id="1442370"/>
    <lineage>
        <taxon>Eukaryota</taxon>
        <taxon>Fungi</taxon>
        <taxon>Dikarya</taxon>
        <taxon>Ascomycota</taxon>
        <taxon>Pezizomycotina</taxon>
        <taxon>Eurotiomycetes</taxon>
        <taxon>Chaetothyriomycetidae</taxon>
        <taxon>Chaetothyriales</taxon>
        <taxon>Herpotrichiellaceae</taxon>
        <taxon>Cladophialophora</taxon>
    </lineage>
</organism>
<gene>
    <name evidence="1" type="ORF">Z519_05441</name>
</gene>